<dbReference type="eggNOG" id="KOG3093">
    <property type="taxonomic scope" value="Eukaryota"/>
</dbReference>
<dbReference type="PANTHER" id="PTHR23407">
    <property type="entry name" value="ATPASE INHIBITOR/5-FORMYLTETRAHYDROFOLATE CYCLO-LIGASE"/>
    <property type="match status" value="1"/>
</dbReference>
<evidence type="ECO:0000256" key="1">
    <source>
        <dbReference type="ARBA" id="ARBA00010638"/>
    </source>
</evidence>
<dbReference type="KEGG" id="aaf:AURANDRAFT_28851"/>
<evidence type="ECO:0000256" key="3">
    <source>
        <dbReference type="ARBA" id="ARBA00022840"/>
    </source>
</evidence>
<feature type="binding site" evidence="6">
    <location>
        <position position="64"/>
    </location>
    <ligand>
        <name>substrate</name>
    </ligand>
</feature>
<dbReference type="GO" id="GO:0046872">
    <property type="term" value="F:metal ion binding"/>
    <property type="evidence" value="ECO:0007669"/>
    <property type="project" value="UniProtKB-KW"/>
</dbReference>
<dbReference type="PANTHER" id="PTHR23407:SF1">
    <property type="entry name" value="5-FORMYLTETRAHYDROFOLATE CYCLO-LIGASE"/>
    <property type="match status" value="1"/>
</dbReference>
<keyword evidence="7" id="KW-0479">Metal-binding</keyword>
<dbReference type="InterPro" id="IPR002698">
    <property type="entry name" value="FTHF_cligase"/>
</dbReference>
<dbReference type="EMBL" id="GL833133">
    <property type="protein sequence ID" value="EGB06680.1"/>
    <property type="molecule type" value="Genomic_DNA"/>
</dbReference>
<evidence type="ECO:0000256" key="2">
    <source>
        <dbReference type="ARBA" id="ARBA00022741"/>
    </source>
</evidence>
<comment type="similarity">
    <text evidence="1 7">Belongs to the 5-formyltetrahydrofolate cyclo-ligase family.</text>
</comment>
<evidence type="ECO:0000256" key="7">
    <source>
        <dbReference type="RuleBase" id="RU361279"/>
    </source>
</evidence>
<accession>F0YDR6</accession>
<dbReference type="InterPro" id="IPR024185">
    <property type="entry name" value="FTHF_cligase-like_sf"/>
</dbReference>
<dbReference type="Gene3D" id="3.40.50.10420">
    <property type="entry name" value="NagB/RpiA/CoA transferase-like"/>
    <property type="match status" value="1"/>
</dbReference>
<comment type="cofactor">
    <cofactor evidence="7">
        <name>Mg(2+)</name>
        <dbReference type="ChEBI" id="CHEBI:18420"/>
    </cofactor>
</comment>
<name>F0YDR6_AURAN</name>
<dbReference type="OMA" id="STIYPCQ"/>
<keyword evidence="7" id="KW-0460">Magnesium</keyword>
<sequence>MVKPPTEVVAAKRSLRKAMKALLSALDATTLAAESACVARQVVARDDWASASTVAAFCSMPSGELATRPLLEAAFAAKKRVFLPRVDDVKSRKMTMLEAYSLDDVDGFARSTWGIPEPPAGEGRADALDAGVDFVLVPGVAFDGGRGRLGHGAGFYDTWFAALAAGGAAPPRVGVALADQLLPNSKIPDCPAAVPREAHDEVLDAVVVAKRA</sequence>
<dbReference type="GO" id="GO:0005524">
    <property type="term" value="F:ATP binding"/>
    <property type="evidence" value="ECO:0007669"/>
    <property type="project" value="UniProtKB-KW"/>
</dbReference>
<reference evidence="8 9" key="1">
    <citation type="journal article" date="2011" name="Proc. Natl. Acad. Sci. U.S.A.">
        <title>Niche of harmful alga Aureococcus anophagefferens revealed through ecogenomics.</title>
        <authorList>
            <person name="Gobler C.J."/>
            <person name="Berry D.L."/>
            <person name="Dyhrman S.T."/>
            <person name="Wilhelm S.W."/>
            <person name="Salamov A."/>
            <person name="Lobanov A.V."/>
            <person name="Zhang Y."/>
            <person name="Collier J.L."/>
            <person name="Wurch L.L."/>
            <person name="Kustka A.B."/>
            <person name="Dill B.D."/>
            <person name="Shah M."/>
            <person name="VerBerkmoes N.C."/>
            <person name="Kuo A."/>
            <person name="Terry A."/>
            <person name="Pangilinan J."/>
            <person name="Lindquist E.A."/>
            <person name="Lucas S."/>
            <person name="Paulsen I.T."/>
            <person name="Hattenrath-Lehmann T.K."/>
            <person name="Talmage S.C."/>
            <person name="Walker E.A."/>
            <person name="Koch F."/>
            <person name="Burson A.M."/>
            <person name="Marcoval M.A."/>
            <person name="Tang Y.Z."/>
            <person name="Lecleir G.R."/>
            <person name="Coyne K.J."/>
            <person name="Berg G.M."/>
            <person name="Bertrand E.M."/>
            <person name="Saito M.A."/>
            <person name="Gladyshev V.N."/>
            <person name="Grigoriev I.V."/>
        </authorList>
    </citation>
    <scope>NUCLEOTIDE SEQUENCE [LARGE SCALE GENOMIC DNA]</scope>
    <source>
        <strain evidence="9">CCMP 1984</strain>
    </source>
</reference>
<evidence type="ECO:0000256" key="5">
    <source>
        <dbReference type="ARBA" id="ARBA00038966"/>
    </source>
</evidence>
<proteinExistence type="inferred from homology"/>
<dbReference type="Proteomes" id="UP000002729">
    <property type="component" value="Unassembled WGS sequence"/>
</dbReference>
<dbReference type="GeneID" id="20220620"/>
<dbReference type="OrthoDB" id="2015992at2759"/>
<protein>
    <recommendedName>
        <fullName evidence="5 7">5-formyltetrahydrofolate cyclo-ligase</fullName>
        <ecNumber evidence="5 7">6.3.3.2</ecNumber>
    </recommendedName>
</protein>
<keyword evidence="3 6" id="KW-0067">ATP-binding</keyword>
<comment type="catalytic activity">
    <reaction evidence="4 7">
        <text>(6S)-5-formyl-5,6,7,8-tetrahydrofolate + ATP = (6R)-5,10-methenyltetrahydrofolate + ADP + phosphate</text>
        <dbReference type="Rhea" id="RHEA:10488"/>
        <dbReference type="ChEBI" id="CHEBI:30616"/>
        <dbReference type="ChEBI" id="CHEBI:43474"/>
        <dbReference type="ChEBI" id="CHEBI:57455"/>
        <dbReference type="ChEBI" id="CHEBI:57457"/>
        <dbReference type="ChEBI" id="CHEBI:456216"/>
        <dbReference type="EC" id="6.3.3.2"/>
    </reaction>
</comment>
<evidence type="ECO:0000313" key="9">
    <source>
        <dbReference type="Proteomes" id="UP000002729"/>
    </source>
</evidence>
<keyword evidence="9" id="KW-1185">Reference proteome</keyword>
<dbReference type="EC" id="6.3.3.2" evidence="5 7"/>
<dbReference type="GO" id="GO:0009396">
    <property type="term" value="P:folic acid-containing compound biosynthetic process"/>
    <property type="evidence" value="ECO:0007669"/>
    <property type="project" value="TreeGrafter"/>
</dbReference>
<dbReference type="Pfam" id="PF01812">
    <property type="entry name" value="5-FTHF_cyc-lig"/>
    <property type="match status" value="1"/>
</dbReference>
<feature type="binding site" evidence="6">
    <location>
        <begin position="12"/>
        <end position="16"/>
    </location>
    <ligand>
        <name>ATP</name>
        <dbReference type="ChEBI" id="CHEBI:30616"/>
    </ligand>
</feature>
<dbReference type="GO" id="GO:0030272">
    <property type="term" value="F:5-formyltetrahydrofolate cyclo-ligase activity"/>
    <property type="evidence" value="ECO:0007669"/>
    <property type="project" value="UniProtKB-EC"/>
</dbReference>
<dbReference type="PIRSF" id="PIRSF006806">
    <property type="entry name" value="FTHF_cligase"/>
    <property type="match status" value="1"/>
</dbReference>
<dbReference type="InParanoid" id="F0YDR6"/>
<organism evidence="9">
    <name type="scientific">Aureococcus anophagefferens</name>
    <name type="common">Harmful bloom alga</name>
    <dbReference type="NCBI Taxonomy" id="44056"/>
    <lineage>
        <taxon>Eukaryota</taxon>
        <taxon>Sar</taxon>
        <taxon>Stramenopiles</taxon>
        <taxon>Ochrophyta</taxon>
        <taxon>Pelagophyceae</taxon>
        <taxon>Pelagomonadales</taxon>
        <taxon>Pelagomonadaceae</taxon>
        <taxon>Aureococcus</taxon>
    </lineage>
</organism>
<dbReference type="SUPFAM" id="SSF100950">
    <property type="entry name" value="NagB/RpiA/CoA transferase-like"/>
    <property type="match status" value="1"/>
</dbReference>
<keyword evidence="2 6" id="KW-0547">Nucleotide-binding</keyword>
<dbReference type="GO" id="GO:0035999">
    <property type="term" value="P:tetrahydrofolate interconversion"/>
    <property type="evidence" value="ECO:0007669"/>
    <property type="project" value="TreeGrafter"/>
</dbReference>
<dbReference type="NCBIfam" id="TIGR02727">
    <property type="entry name" value="MTHFS_bact"/>
    <property type="match status" value="1"/>
</dbReference>
<dbReference type="AlphaFoldDB" id="F0YDR6"/>
<feature type="binding site" evidence="6">
    <location>
        <begin position="148"/>
        <end position="156"/>
    </location>
    <ligand>
        <name>ATP</name>
        <dbReference type="ChEBI" id="CHEBI:30616"/>
    </ligand>
</feature>
<evidence type="ECO:0000256" key="4">
    <source>
        <dbReference type="ARBA" id="ARBA00036539"/>
    </source>
</evidence>
<gene>
    <name evidence="8" type="ORF">AURANDRAFT_28851</name>
</gene>
<dbReference type="GO" id="GO:0005739">
    <property type="term" value="C:mitochondrion"/>
    <property type="evidence" value="ECO:0007669"/>
    <property type="project" value="TreeGrafter"/>
</dbReference>
<evidence type="ECO:0000256" key="6">
    <source>
        <dbReference type="PIRSR" id="PIRSR006806-1"/>
    </source>
</evidence>
<dbReference type="RefSeq" id="XP_009038431.1">
    <property type="nucleotide sequence ID" value="XM_009040183.1"/>
</dbReference>
<evidence type="ECO:0000313" key="8">
    <source>
        <dbReference type="EMBL" id="EGB06680.1"/>
    </source>
</evidence>
<dbReference type="InterPro" id="IPR037171">
    <property type="entry name" value="NagB/RpiA_transferase-like"/>
</dbReference>